<dbReference type="eggNOG" id="COG0841">
    <property type="taxonomic scope" value="Bacteria"/>
</dbReference>
<dbReference type="GO" id="GO:0042910">
    <property type="term" value="F:xenobiotic transmembrane transporter activity"/>
    <property type="evidence" value="ECO:0007669"/>
    <property type="project" value="TreeGrafter"/>
</dbReference>
<keyword evidence="1" id="KW-1133">Transmembrane helix</keyword>
<dbReference type="PRINTS" id="PR00702">
    <property type="entry name" value="ACRIFLAVINRP"/>
</dbReference>
<dbReference type="SUPFAM" id="SSF82693">
    <property type="entry name" value="Multidrug efflux transporter AcrB pore domain, PN1, PN2, PC1 and PC2 subdomains"/>
    <property type="match status" value="2"/>
</dbReference>
<dbReference type="InterPro" id="IPR001036">
    <property type="entry name" value="Acrflvin-R"/>
</dbReference>
<evidence type="ECO:0000256" key="1">
    <source>
        <dbReference type="SAM" id="Phobius"/>
    </source>
</evidence>
<proteinExistence type="predicted"/>
<reference evidence="3" key="1">
    <citation type="journal article" date="2005" name="Science">
        <title>Life at depth: Photobacterium profundum genome sequence and expression analysis.</title>
        <authorList>
            <person name="Vezzi A."/>
            <person name="Campanaro S."/>
            <person name="D'Angelo M."/>
            <person name="Simonato F."/>
            <person name="Vitulo N."/>
            <person name="Lauro F.M."/>
            <person name="Cestaro A."/>
            <person name="Malacrida G."/>
            <person name="Simionati B."/>
            <person name="Cannata N."/>
            <person name="Romualdi C."/>
            <person name="Bartlett D.H."/>
            <person name="Valle G."/>
        </authorList>
    </citation>
    <scope>NUCLEOTIDE SEQUENCE [LARGE SCALE GENOMIC DNA]</scope>
    <source>
        <strain evidence="3">ATCC BAA-1253 / SS9</strain>
    </source>
</reference>
<feature type="transmembrane region" description="Helical" evidence="1">
    <location>
        <begin position="337"/>
        <end position="355"/>
    </location>
</feature>
<dbReference type="Gene3D" id="3.30.2090.10">
    <property type="entry name" value="Multidrug efflux transporter AcrB TolC docking domain, DN and DC subdomains"/>
    <property type="match status" value="2"/>
</dbReference>
<dbReference type="AlphaFoldDB" id="Q6LPS3"/>
<feature type="transmembrane region" description="Helical" evidence="1">
    <location>
        <begin position="388"/>
        <end position="414"/>
    </location>
</feature>
<dbReference type="Gene3D" id="3.30.70.1440">
    <property type="entry name" value="Multidrug efflux transporter AcrB pore domain"/>
    <property type="match status" value="1"/>
</dbReference>
<feature type="transmembrane region" description="Helical" evidence="1">
    <location>
        <begin position="362"/>
        <end position="382"/>
    </location>
</feature>
<organism evidence="2 3">
    <name type="scientific">Photobacterium profundum (strain SS9)</name>
    <dbReference type="NCBI Taxonomy" id="298386"/>
    <lineage>
        <taxon>Bacteria</taxon>
        <taxon>Pseudomonadati</taxon>
        <taxon>Pseudomonadota</taxon>
        <taxon>Gammaproteobacteria</taxon>
        <taxon>Vibrionales</taxon>
        <taxon>Vibrionaceae</taxon>
        <taxon>Photobacterium</taxon>
    </lineage>
</organism>
<feature type="transmembrane region" description="Helical" evidence="1">
    <location>
        <begin position="988"/>
        <end position="1016"/>
    </location>
</feature>
<dbReference type="SUPFAM" id="SSF82866">
    <property type="entry name" value="Multidrug efflux transporter AcrB transmembrane domain"/>
    <property type="match status" value="2"/>
</dbReference>
<sequence>MMNIAHYSIKNKVISWMFILLMLIGGGISFTGLGQLEFPEFTLKNALVITAYPGASPEQVEEEVTLRLEDAIQQMPQIKHITSINSAGLSQIEIEMKEQYDAKALPQIWDELRRKVNDAVADLPPGAVMPQVIDDFSDVYGVLMNITGEGYSYRELKNYANYLRRELVLIEGVKKVSVVGDPQEQVVVEISQQKLATLGLDQNTIYSQIKNQNGVSNAGKIRVGEGRIRIHPTGEFIDVTDMKRLLVSPPGSKDMVYLGDIANVYKTESETPKLIYHNMGENALSLGISFSQGVNVVDISNEISAKITQFESGLPVGMSLNTVYDQGAMVDVSVTGFLINLAQSVAIVIVVLLIFMGVRSGLLMGAVLLLTIFGTFIAMSVLNIQLQIISLGALIIALGMLVDNAIVVTEGILIGIKRGQTRYEAAGQVVKQTQWPLLGATIIAILAFAPIGLSQNATGEFCKSLFQVLLVSLFISWVTAITITPLFCNLLFKDGDVSDTTEDLYKGWFFTAYRSMLSLAMRFRVLSLGLVIAMLFVAIVGMGHVKNVFFPPSSTPIFFVDVWLPEGSDIRATEGFVRELEEKIIATDKEVGVGLKNVTSVIGKGAQRFVLPYVPEKGYDSYAQLIIEMTDLESLNAGVPELTKVLRDNYPEAEFRVKLLSNGPSPAAAIEARFYGEDPVVLRQLATQAEQIMIDEPTAENIRHNWRNQVNVIRPQVNNAQAKKVGISKQDLDTAMLINFSGMSVGTYREQSHLLPIVARAPEQERLDADSLLKLQVWSAENSAFVPVTQIVSSFDTEWENPIIMRRDRKRVLTVLADPLLGSNETADSVLKILRPKIEAIPLPAGYELEWGGEYETAGEAQAGIASSLPLGYLAMFLITVVLFNSVRLPLIIWFNVPLALIGIAAGLLIFDAPFSFMAILGTLSLSGMVIKNGIVLVDQIQVELAEGKDPYDAVFESSVSRVRPVCMAAITTMLGMIPLLFDPFFKSMAVTIIFGLGFATLLTLIVLPVSYVVIFRIPNKQKESMKNATLVTV</sequence>
<dbReference type="Gene3D" id="3.30.70.1430">
    <property type="entry name" value="Multidrug efflux transporter AcrB pore domain"/>
    <property type="match status" value="2"/>
</dbReference>
<feature type="transmembrane region" description="Helical" evidence="1">
    <location>
        <begin position="891"/>
        <end position="911"/>
    </location>
</feature>
<dbReference type="Pfam" id="PF00873">
    <property type="entry name" value="ACR_tran"/>
    <property type="match status" value="1"/>
</dbReference>
<dbReference type="SUPFAM" id="SSF82714">
    <property type="entry name" value="Multidrug efflux transporter AcrB TolC docking domain, DN and DC subdomains"/>
    <property type="match status" value="2"/>
</dbReference>
<keyword evidence="1" id="KW-0472">Membrane</keyword>
<feature type="transmembrane region" description="Helical" evidence="1">
    <location>
        <begin position="917"/>
        <end position="938"/>
    </location>
</feature>
<dbReference type="InterPro" id="IPR027463">
    <property type="entry name" value="AcrB_DN_DC_subdom"/>
</dbReference>
<dbReference type="HOGENOM" id="CLU_002755_1_2_6"/>
<dbReference type="PANTHER" id="PTHR32063">
    <property type="match status" value="1"/>
</dbReference>
<evidence type="ECO:0000313" key="3">
    <source>
        <dbReference type="Proteomes" id="UP000000593"/>
    </source>
</evidence>
<feature type="transmembrane region" description="Helical" evidence="1">
    <location>
        <begin position="523"/>
        <end position="545"/>
    </location>
</feature>
<dbReference type="Proteomes" id="UP000000593">
    <property type="component" value="Chromosome 1"/>
</dbReference>
<dbReference type="Gene3D" id="1.20.1640.10">
    <property type="entry name" value="Multidrug efflux transporter AcrB transmembrane domain"/>
    <property type="match status" value="2"/>
</dbReference>
<gene>
    <name evidence="2" type="primary">Y3759</name>
    <name evidence="2" type="ordered locus">PBPRA2318</name>
</gene>
<name>Q6LPS3_PHOPR</name>
<dbReference type="KEGG" id="ppr:PBPRA2318"/>
<feature type="transmembrane region" description="Helical" evidence="1">
    <location>
        <begin position="966"/>
        <end position="982"/>
    </location>
</feature>
<feature type="transmembrane region" description="Helical" evidence="1">
    <location>
        <begin position="865"/>
        <end position="884"/>
    </location>
</feature>
<dbReference type="PANTHER" id="PTHR32063:SF18">
    <property type="entry name" value="CATION EFFLUX SYSTEM PROTEIN"/>
    <property type="match status" value="1"/>
</dbReference>
<dbReference type="STRING" id="298386.PBPRA2318"/>
<dbReference type="GO" id="GO:0005886">
    <property type="term" value="C:plasma membrane"/>
    <property type="evidence" value="ECO:0007669"/>
    <property type="project" value="TreeGrafter"/>
</dbReference>
<protein>
    <submittedName>
        <fullName evidence="2">Hypothetical transporter, AcrB/D/F family</fullName>
    </submittedName>
</protein>
<evidence type="ECO:0000313" key="2">
    <source>
        <dbReference type="EMBL" id="CAG20703.1"/>
    </source>
</evidence>
<keyword evidence="3" id="KW-1185">Reference proteome</keyword>
<feature type="transmembrane region" description="Helical" evidence="1">
    <location>
        <begin position="465"/>
        <end position="492"/>
    </location>
</feature>
<keyword evidence="1" id="KW-0812">Transmembrane</keyword>
<dbReference type="Gene3D" id="3.30.70.1320">
    <property type="entry name" value="Multidrug efflux transporter AcrB pore domain like"/>
    <property type="match status" value="1"/>
</dbReference>
<dbReference type="EMBL" id="CR378670">
    <property type="protein sequence ID" value="CAG20703.1"/>
    <property type="molecule type" value="Genomic_DNA"/>
</dbReference>
<accession>Q6LPS3</accession>
<feature type="transmembrane region" description="Helical" evidence="1">
    <location>
        <begin position="435"/>
        <end position="453"/>
    </location>
</feature>